<dbReference type="RefSeq" id="WP_157562126.1">
    <property type="nucleotide sequence ID" value="NZ_WQKZ01000001.1"/>
</dbReference>
<dbReference type="Proteomes" id="UP000441336">
    <property type="component" value="Unassembled WGS sequence"/>
</dbReference>
<gene>
    <name evidence="2" type="ORF">GO988_03495</name>
</gene>
<dbReference type="PROSITE" id="PS50093">
    <property type="entry name" value="PKD"/>
    <property type="match status" value="1"/>
</dbReference>
<dbReference type="Gene3D" id="2.60.40.10">
    <property type="entry name" value="Immunoglobulins"/>
    <property type="match status" value="1"/>
</dbReference>
<reference evidence="2 3" key="1">
    <citation type="submission" date="2019-12" db="EMBL/GenBank/DDBJ databases">
        <title>Hymenobacter sp. HMF4947 Genome sequencing and assembly.</title>
        <authorList>
            <person name="Kang H."/>
            <person name="Cha I."/>
            <person name="Kim H."/>
            <person name="Joh K."/>
        </authorList>
    </citation>
    <scope>NUCLEOTIDE SEQUENCE [LARGE SCALE GENOMIC DNA]</scope>
    <source>
        <strain evidence="2 3">HMF4947</strain>
    </source>
</reference>
<comment type="caution">
    <text evidence="2">The sequence shown here is derived from an EMBL/GenBank/DDBJ whole genome shotgun (WGS) entry which is preliminary data.</text>
</comment>
<dbReference type="InterPro" id="IPR035986">
    <property type="entry name" value="PKD_dom_sf"/>
</dbReference>
<dbReference type="InterPro" id="IPR013783">
    <property type="entry name" value="Ig-like_fold"/>
</dbReference>
<organism evidence="2 3">
    <name type="scientific">Hymenobacter ginkgonis</name>
    <dbReference type="NCBI Taxonomy" id="2682976"/>
    <lineage>
        <taxon>Bacteria</taxon>
        <taxon>Pseudomonadati</taxon>
        <taxon>Bacteroidota</taxon>
        <taxon>Cytophagia</taxon>
        <taxon>Cytophagales</taxon>
        <taxon>Hymenobacteraceae</taxon>
        <taxon>Hymenobacter</taxon>
    </lineage>
</organism>
<protein>
    <submittedName>
        <fullName evidence="2">PKD domain-containing protein</fullName>
    </submittedName>
</protein>
<keyword evidence="3" id="KW-1185">Reference proteome</keyword>
<dbReference type="SUPFAM" id="SSF49299">
    <property type="entry name" value="PKD domain"/>
    <property type="match status" value="1"/>
</dbReference>
<evidence type="ECO:0000313" key="2">
    <source>
        <dbReference type="EMBL" id="MVN75382.1"/>
    </source>
</evidence>
<dbReference type="InterPro" id="IPR015943">
    <property type="entry name" value="WD40/YVTN_repeat-like_dom_sf"/>
</dbReference>
<dbReference type="CDD" id="cd00146">
    <property type="entry name" value="PKD"/>
    <property type="match status" value="1"/>
</dbReference>
<dbReference type="Pfam" id="PF18911">
    <property type="entry name" value="PKD_4"/>
    <property type="match status" value="1"/>
</dbReference>
<proteinExistence type="predicted"/>
<sequence>MKNKYFFTLALLLYLLSGFNLPNLRAQNQNWYFGDHAGLTFTGSGPMAATNSAMLTYEGCSALSDANGQLLAYSNGEVVWDSQHQPMPNGRAGLGGDNSTSQGALFLPLPGTANTKVYLFCLDAIENNLVGGLRYSILDFDLRGGLGDVTATKGVVLPTPIVGGKVTEKLTAVRHANGRDYWIVVHGWQSNAFYSFLLSPAGISTVPVVSNVGVIHQGGGSFFGAANAVGCMRASPDGRHLALAQRDLQCELYDFNNATGGVSNYLLLASHDYTYGVEFSPDNSKLYTTYSLAGEITQYNLLAGSPAAIVNSATRIISAERLGNLVLGPDNKIYVVSYGNSFLNVIQNPNAAGAACDYKRQAVSLAGKLGLNGLPNFANSYAPVYTAAFTGGTGCAGTAIAFAGAVQPAASSAVATWNFGDPASGSANVATGLAPTHTYATAGTYQVTLTVAIPSLTTPLTTTQAVIVAPVPRVSLGTDTLVCPNAVWTLRVSTQPAGSLYRWQDGSTAPTYLAHGPGQYSVEVRATATGCPATATRLATAASCPVFIPNIITPNGDLENEFFKLKGLTASEWHLSIFDRWGRQVYDQARYDNQWNATGQASGMYYYMLSNAATGERYRGWVEVQRGS</sequence>
<dbReference type="InterPro" id="IPR000601">
    <property type="entry name" value="PKD_dom"/>
</dbReference>
<accession>A0A7K1TAP7</accession>
<dbReference type="AlphaFoldDB" id="A0A7K1TAP7"/>
<evidence type="ECO:0000259" key="1">
    <source>
        <dbReference type="PROSITE" id="PS50093"/>
    </source>
</evidence>
<dbReference type="Gene3D" id="2.130.10.10">
    <property type="entry name" value="YVTN repeat-like/Quinoprotein amine dehydrogenase"/>
    <property type="match status" value="1"/>
</dbReference>
<dbReference type="SUPFAM" id="SSF82171">
    <property type="entry name" value="DPP6 N-terminal domain-like"/>
    <property type="match status" value="1"/>
</dbReference>
<name>A0A7K1TAP7_9BACT</name>
<feature type="domain" description="PKD" evidence="1">
    <location>
        <begin position="416"/>
        <end position="452"/>
    </location>
</feature>
<dbReference type="Pfam" id="PF13585">
    <property type="entry name" value="CHU_C"/>
    <property type="match status" value="1"/>
</dbReference>
<dbReference type="EMBL" id="WQKZ01000001">
    <property type="protein sequence ID" value="MVN75382.1"/>
    <property type="molecule type" value="Genomic_DNA"/>
</dbReference>
<evidence type="ECO:0000313" key="3">
    <source>
        <dbReference type="Proteomes" id="UP000441336"/>
    </source>
</evidence>